<dbReference type="Pfam" id="PF00665">
    <property type="entry name" value="rve"/>
    <property type="match status" value="1"/>
</dbReference>
<dbReference type="EMBL" id="JBDFQZ010000003">
    <property type="protein sequence ID" value="KAK9740573.1"/>
    <property type="molecule type" value="Genomic_DNA"/>
</dbReference>
<dbReference type="InterPro" id="IPR036397">
    <property type="entry name" value="RNaseH_sf"/>
</dbReference>
<feature type="compositionally biased region" description="Low complexity" evidence="1">
    <location>
        <begin position="526"/>
        <end position="543"/>
    </location>
</feature>
<evidence type="ECO:0000313" key="3">
    <source>
        <dbReference type="EMBL" id="KAK9740573.1"/>
    </source>
</evidence>
<organism evidence="3 4">
    <name type="scientific">Saponaria officinalis</name>
    <name type="common">Common soapwort</name>
    <name type="synonym">Lychnis saponaria</name>
    <dbReference type="NCBI Taxonomy" id="3572"/>
    <lineage>
        <taxon>Eukaryota</taxon>
        <taxon>Viridiplantae</taxon>
        <taxon>Streptophyta</taxon>
        <taxon>Embryophyta</taxon>
        <taxon>Tracheophyta</taxon>
        <taxon>Spermatophyta</taxon>
        <taxon>Magnoliopsida</taxon>
        <taxon>eudicotyledons</taxon>
        <taxon>Gunneridae</taxon>
        <taxon>Pentapetalae</taxon>
        <taxon>Caryophyllales</taxon>
        <taxon>Caryophyllaceae</taxon>
        <taxon>Caryophylleae</taxon>
        <taxon>Saponaria</taxon>
    </lineage>
</organism>
<dbReference type="Gene3D" id="3.30.420.10">
    <property type="entry name" value="Ribonuclease H-like superfamily/Ribonuclease H"/>
    <property type="match status" value="1"/>
</dbReference>
<dbReference type="PANTHER" id="PTHR37610:SF40">
    <property type="entry name" value="OS01G0909600 PROTEIN"/>
    <property type="match status" value="1"/>
</dbReference>
<name>A0AAW1M3B3_SAPOF</name>
<evidence type="ECO:0000256" key="1">
    <source>
        <dbReference type="SAM" id="MobiDB-lite"/>
    </source>
</evidence>
<protein>
    <recommendedName>
        <fullName evidence="2">Integrase catalytic domain-containing protein</fullName>
    </recommendedName>
</protein>
<sequence>MALRAKNKEGFLTGACRISPSPSIKKQNQWTRCDLMVLRWLLNSITESIRDNVLYAKSSKELWTELMERYGQLNALELYQLNKTLNNISQDNSSLIAYYSSLKHHWKSIDTVDPIPDCSCGALKVCTCQLIKRPLDNETHSKLIQLLMCLNSSYDYVKTHVLSMDPLPPMNKALALLQKIEKQKQISDTSIDPFIDASAYVSVRSESKLLSPTEHAWKKPRLDREYKSGSVTPHYTPLESAPTDNSGTDTAVQKLFSSDVVQGIINNVMNQVIQAINDKSKASDDASSSIPLLMLLDHSGKVVNSPAKGSEGLYKLRTDSSCFSFHVSSLLYNNFPCGQVLFVLCMSSSDLHLLHLRLGHTSVDKMRHVSLAPLKRTSTFFCDTCIKAKHHVVPFQRSPSHALKCFGLLHMDVWRPYKFETLSRARSFLTILDDYSRSTWTYLIQFKSQVPDIIKGFVNYVVNHFGASIKTIRTDNGTEFIQNQCHTFFRDKGSRHESSIVVSDISDIPIASDHSDTHNLVNPGASSYKPSPSVSSDSNSTGSTPVDIVMSAPISSHSTGSDSQLTVSIDSSSTTLVVVPPLQRKSTRHKFMSTRLRGFH</sequence>
<comment type="caution">
    <text evidence="3">The sequence shown here is derived from an EMBL/GenBank/DDBJ whole genome shotgun (WGS) entry which is preliminary data.</text>
</comment>
<dbReference type="InterPro" id="IPR025724">
    <property type="entry name" value="GAG-pre-integrase_dom"/>
</dbReference>
<dbReference type="PROSITE" id="PS50994">
    <property type="entry name" value="INTEGRASE"/>
    <property type="match status" value="1"/>
</dbReference>
<accession>A0AAW1M3B3</accession>
<evidence type="ECO:0000259" key="2">
    <source>
        <dbReference type="PROSITE" id="PS50994"/>
    </source>
</evidence>
<feature type="compositionally biased region" description="Polar residues" evidence="1">
    <location>
        <begin position="553"/>
        <end position="566"/>
    </location>
</feature>
<dbReference type="AlphaFoldDB" id="A0AAW1M3B3"/>
<feature type="region of interest" description="Disordered" evidence="1">
    <location>
        <begin position="227"/>
        <end position="246"/>
    </location>
</feature>
<dbReference type="InterPro" id="IPR012337">
    <property type="entry name" value="RNaseH-like_sf"/>
</dbReference>
<dbReference type="Pfam" id="PF13976">
    <property type="entry name" value="gag_pre-integrs"/>
    <property type="match status" value="1"/>
</dbReference>
<evidence type="ECO:0000313" key="4">
    <source>
        <dbReference type="Proteomes" id="UP001443914"/>
    </source>
</evidence>
<dbReference type="Proteomes" id="UP001443914">
    <property type="component" value="Unassembled WGS sequence"/>
</dbReference>
<dbReference type="PANTHER" id="PTHR37610">
    <property type="entry name" value="CCHC-TYPE DOMAIN-CONTAINING PROTEIN"/>
    <property type="match status" value="1"/>
</dbReference>
<dbReference type="InterPro" id="IPR001584">
    <property type="entry name" value="Integrase_cat-core"/>
</dbReference>
<dbReference type="GO" id="GO:0003676">
    <property type="term" value="F:nucleic acid binding"/>
    <property type="evidence" value="ECO:0007669"/>
    <property type="project" value="InterPro"/>
</dbReference>
<gene>
    <name evidence="3" type="ORF">RND81_03G045500</name>
</gene>
<reference evidence="3" key="1">
    <citation type="submission" date="2024-03" db="EMBL/GenBank/DDBJ databases">
        <title>WGS assembly of Saponaria officinalis var. Norfolk2.</title>
        <authorList>
            <person name="Jenkins J."/>
            <person name="Shu S."/>
            <person name="Grimwood J."/>
            <person name="Barry K."/>
            <person name="Goodstein D."/>
            <person name="Schmutz J."/>
            <person name="Leebens-Mack J."/>
            <person name="Osbourn A."/>
        </authorList>
    </citation>
    <scope>NUCLEOTIDE SEQUENCE [LARGE SCALE GENOMIC DNA]</scope>
    <source>
        <strain evidence="3">JIC</strain>
    </source>
</reference>
<dbReference type="GO" id="GO:0015074">
    <property type="term" value="P:DNA integration"/>
    <property type="evidence" value="ECO:0007669"/>
    <property type="project" value="InterPro"/>
</dbReference>
<feature type="region of interest" description="Disordered" evidence="1">
    <location>
        <begin position="519"/>
        <end position="566"/>
    </location>
</feature>
<dbReference type="SUPFAM" id="SSF53098">
    <property type="entry name" value="Ribonuclease H-like"/>
    <property type="match status" value="1"/>
</dbReference>
<proteinExistence type="predicted"/>
<keyword evidence="4" id="KW-1185">Reference proteome</keyword>
<feature type="domain" description="Integrase catalytic" evidence="2">
    <location>
        <begin position="395"/>
        <end position="500"/>
    </location>
</feature>